<organism evidence="1 2">
    <name type="scientific">Labilibaculum filiforme</name>
    <dbReference type="NCBI Taxonomy" id="1940526"/>
    <lineage>
        <taxon>Bacteria</taxon>
        <taxon>Pseudomonadati</taxon>
        <taxon>Bacteroidota</taxon>
        <taxon>Bacteroidia</taxon>
        <taxon>Marinilabiliales</taxon>
        <taxon>Marinifilaceae</taxon>
        <taxon>Labilibaculum</taxon>
    </lineage>
</organism>
<proteinExistence type="predicted"/>
<protein>
    <submittedName>
        <fullName evidence="1">Uncharacterized protein</fullName>
    </submittedName>
</protein>
<dbReference type="AlphaFoldDB" id="A0A2N3HVA2"/>
<evidence type="ECO:0000313" key="1">
    <source>
        <dbReference type="EMBL" id="PKQ61967.1"/>
    </source>
</evidence>
<dbReference type="EMBL" id="MVDD01000010">
    <property type="protein sequence ID" value="PKQ61967.1"/>
    <property type="molecule type" value="Genomic_DNA"/>
</dbReference>
<gene>
    <name evidence="1" type="ORF">BZG02_13585</name>
</gene>
<accession>A0A2N3HVA2</accession>
<comment type="caution">
    <text evidence="1">The sequence shown here is derived from an EMBL/GenBank/DDBJ whole genome shotgun (WGS) entry which is preliminary data.</text>
</comment>
<keyword evidence="2" id="KW-1185">Reference proteome</keyword>
<dbReference type="InterPro" id="IPR056510">
    <property type="entry name" value="WapI"/>
</dbReference>
<name>A0A2N3HVA2_9BACT</name>
<reference evidence="1 2" key="1">
    <citation type="journal article" date="2017" name="Front. Microbiol.">
        <title>Labilibaculum manganireducens gen. nov., sp. nov. and Labilibaculum filiforme sp. nov., Novel Bacteroidetes Isolated from Subsurface Sediments of the Baltic Sea.</title>
        <authorList>
            <person name="Vandieken V."/>
            <person name="Marshall I.P."/>
            <person name="Niemann H."/>
            <person name="Engelen B."/>
            <person name="Cypionka H."/>
        </authorList>
    </citation>
    <scope>NUCLEOTIDE SEQUENCE [LARGE SCALE GENOMIC DNA]</scope>
    <source>
        <strain evidence="1 2">59.16B</strain>
    </source>
</reference>
<dbReference type="Proteomes" id="UP000233535">
    <property type="component" value="Unassembled WGS sequence"/>
</dbReference>
<evidence type="ECO:0000313" key="2">
    <source>
        <dbReference type="Proteomes" id="UP000233535"/>
    </source>
</evidence>
<sequence>MTTWEVKELIGWFTDLANNEKLKCNPIEFTEPNLSFEYFETSDSDKKFRMRFALESRPQSADTDNEYFVDFFYSLNGLKQLSADLTNELDKFPERKIKR</sequence>
<dbReference type="Pfam" id="PF24716">
    <property type="entry name" value="WapI"/>
    <property type="match status" value="1"/>
</dbReference>